<reference evidence="2" key="1">
    <citation type="journal article" date="2020" name="Stud. Mycol.">
        <title>101 Dothideomycetes genomes: a test case for predicting lifestyles and emergence of pathogens.</title>
        <authorList>
            <person name="Haridas S."/>
            <person name="Albert R."/>
            <person name="Binder M."/>
            <person name="Bloem J."/>
            <person name="Labutti K."/>
            <person name="Salamov A."/>
            <person name="Andreopoulos B."/>
            <person name="Baker S."/>
            <person name="Barry K."/>
            <person name="Bills G."/>
            <person name="Bluhm B."/>
            <person name="Cannon C."/>
            <person name="Castanera R."/>
            <person name="Culley D."/>
            <person name="Daum C."/>
            <person name="Ezra D."/>
            <person name="Gonzalez J."/>
            <person name="Henrissat B."/>
            <person name="Kuo A."/>
            <person name="Liang C."/>
            <person name="Lipzen A."/>
            <person name="Lutzoni F."/>
            <person name="Magnuson J."/>
            <person name="Mondo S."/>
            <person name="Nolan M."/>
            <person name="Ohm R."/>
            <person name="Pangilinan J."/>
            <person name="Park H.-J."/>
            <person name="Ramirez L."/>
            <person name="Alfaro M."/>
            <person name="Sun H."/>
            <person name="Tritt A."/>
            <person name="Yoshinaga Y."/>
            <person name="Zwiers L.-H."/>
            <person name="Turgeon B."/>
            <person name="Goodwin S."/>
            <person name="Spatafora J."/>
            <person name="Crous P."/>
            <person name="Grigoriev I."/>
        </authorList>
    </citation>
    <scope>NUCLEOTIDE SEQUENCE</scope>
    <source>
        <strain evidence="2">CBS 207.26</strain>
    </source>
</reference>
<protein>
    <submittedName>
        <fullName evidence="2">Uncharacterized protein</fullName>
    </submittedName>
</protein>
<feature type="compositionally biased region" description="Basic and acidic residues" evidence="1">
    <location>
        <begin position="67"/>
        <end position="76"/>
    </location>
</feature>
<feature type="region of interest" description="Disordered" evidence="1">
    <location>
        <begin position="67"/>
        <end position="98"/>
    </location>
</feature>
<dbReference type="EMBL" id="ML994611">
    <property type="protein sequence ID" value="KAF2194747.1"/>
    <property type="molecule type" value="Genomic_DNA"/>
</dbReference>
<evidence type="ECO:0000256" key="1">
    <source>
        <dbReference type="SAM" id="MobiDB-lite"/>
    </source>
</evidence>
<evidence type="ECO:0000313" key="3">
    <source>
        <dbReference type="Proteomes" id="UP000800200"/>
    </source>
</evidence>
<feature type="compositionally biased region" description="Basic and acidic residues" evidence="1">
    <location>
        <begin position="129"/>
        <end position="138"/>
    </location>
</feature>
<proteinExistence type="predicted"/>
<accession>A0A6A6ERE0</accession>
<organism evidence="2 3">
    <name type="scientific">Zopfia rhizophila CBS 207.26</name>
    <dbReference type="NCBI Taxonomy" id="1314779"/>
    <lineage>
        <taxon>Eukaryota</taxon>
        <taxon>Fungi</taxon>
        <taxon>Dikarya</taxon>
        <taxon>Ascomycota</taxon>
        <taxon>Pezizomycotina</taxon>
        <taxon>Dothideomycetes</taxon>
        <taxon>Dothideomycetes incertae sedis</taxon>
        <taxon>Zopfiaceae</taxon>
        <taxon>Zopfia</taxon>
    </lineage>
</organism>
<dbReference type="AlphaFoldDB" id="A0A6A6ERE0"/>
<name>A0A6A6ERE0_9PEZI</name>
<keyword evidence="3" id="KW-1185">Reference proteome</keyword>
<gene>
    <name evidence="2" type="ORF">K469DRAFT_132787</name>
</gene>
<evidence type="ECO:0000313" key="2">
    <source>
        <dbReference type="EMBL" id="KAF2194747.1"/>
    </source>
</evidence>
<dbReference type="Proteomes" id="UP000800200">
    <property type="component" value="Unassembled WGS sequence"/>
</dbReference>
<sequence length="191" mass="21088">MVSLVSALHSGTCEELDNSSTEAGSCQDVCLTPTTANSTKYNDYAEIPDEVSTANIDKCLDQIGQHLDENNNREPRGTLVLNSSDQHDEAVQSSDFQGNQIRIPQHVNPVHTQEGLPDQDSEQAILDRNNDQEPHGTRVLDSSGQYGESEATGHQVEQDSADFTDNNTLPSAYTQDFLRMGNAEFYMFSLY</sequence>
<feature type="region of interest" description="Disordered" evidence="1">
    <location>
        <begin position="129"/>
        <end position="167"/>
    </location>
</feature>